<comment type="similarity">
    <text evidence="12">Belongs to the NAD-dependent DNA ligase family. LigA subfamily.</text>
</comment>
<comment type="catalytic activity">
    <reaction evidence="11 12">
        <text>NAD(+) + (deoxyribonucleotide)n-3'-hydroxyl + 5'-phospho-(deoxyribonucleotide)m = (deoxyribonucleotide)n+m + AMP + beta-nicotinamide D-nucleotide.</text>
        <dbReference type="EC" id="6.5.1.2"/>
    </reaction>
</comment>
<dbReference type="Proteomes" id="UP000199568">
    <property type="component" value="Unassembled WGS sequence"/>
</dbReference>
<keyword evidence="9 12" id="KW-0234">DNA repair</keyword>
<dbReference type="Gene3D" id="3.40.50.10190">
    <property type="entry name" value="BRCT domain"/>
    <property type="match status" value="1"/>
</dbReference>
<dbReference type="Gene3D" id="2.40.50.140">
    <property type="entry name" value="Nucleic acid-binding proteins"/>
    <property type="match status" value="1"/>
</dbReference>
<keyword evidence="15" id="KW-1185">Reference proteome</keyword>
<dbReference type="Gene3D" id="1.10.287.610">
    <property type="entry name" value="Helix hairpin bin"/>
    <property type="match status" value="1"/>
</dbReference>
<keyword evidence="8 12" id="KW-0520">NAD</keyword>
<dbReference type="PIRSF" id="PIRSF001604">
    <property type="entry name" value="LigA"/>
    <property type="match status" value="1"/>
</dbReference>
<reference evidence="14 15" key="1">
    <citation type="submission" date="2016-10" db="EMBL/GenBank/DDBJ databases">
        <authorList>
            <person name="de Groot N.N."/>
        </authorList>
    </citation>
    <scope>NUCLEOTIDE SEQUENCE [LARGE SCALE GENOMIC DNA]</scope>
    <source>
        <strain evidence="14 15">DSM 18979</strain>
    </source>
</reference>
<proteinExistence type="inferred from homology"/>
<dbReference type="PANTHER" id="PTHR23389">
    <property type="entry name" value="CHROMOSOME TRANSMISSION FIDELITY FACTOR 18"/>
    <property type="match status" value="1"/>
</dbReference>
<dbReference type="STRING" id="426128.SAMN05660297_00905"/>
<dbReference type="Pfam" id="PF14520">
    <property type="entry name" value="HHH_5"/>
    <property type="match status" value="1"/>
</dbReference>
<dbReference type="SUPFAM" id="SSF47781">
    <property type="entry name" value="RuvA domain 2-like"/>
    <property type="match status" value="1"/>
</dbReference>
<dbReference type="InterPro" id="IPR001357">
    <property type="entry name" value="BRCT_dom"/>
</dbReference>
<evidence type="ECO:0000256" key="9">
    <source>
        <dbReference type="ARBA" id="ARBA00023204"/>
    </source>
</evidence>
<evidence type="ECO:0000259" key="13">
    <source>
        <dbReference type="PROSITE" id="PS50172"/>
    </source>
</evidence>
<dbReference type="InterPro" id="IPR004150">
    <property type="entry name" value="NAD_DNA_ligase_OB"/>
</dbReference>
<dbReference type="NCBIfam" id="TIGR00575">
    <property type="entry name" value="dnlj"/>
    <property type="match status" value="1"/>
</dbReference>
<feature type="binding site" evidence="12">
    <location>
        <position position="168"/>
    </location>
    <ligand>
        <name>NAD(+)</name>
        <dbReference type="ChEBI" id="CHEBI:57540"/>
    </ligand>
</feature>
<evidence type="ECO:0000256" key="1">
    <source>
        <dbReference type="ARBA" id="ARBA00004067"/>
    </source>
</evidence>
<keyword evidence="4 12" id="KW-0479">Metal-binding</keyword>
<dbReference type="InterPro" id="IPR041663">
    <property type="entry name" value="DisA/LigA_HHH"/>
</dbReference>
<name>A0A1I0A6Q0_9FIRM</name>
<dbReference type="Pfam" id="PF03120">
    <property type="entry name" value="OB_DNA_ligase"/>
    <property type="match status" value="1"/>
</dbReference>
<comment type="cofactor">
    <cofactor evidence="12">
        <name>Mg(2+)</name>
        <dbReference type="ChEBI" id="CHEBI:18420"/>
    </cofactor>
    <cofactor evidence="12">
        <name>Mn(2+)</name>
        <dbReference type="ChEBI" id="CHEBI:29035"/>
    </cofactor>
</comment>
<feature type="binding site" evidence="12">
    <location>
        <position position="111"/>
    </location>
    <ligand>
        <name>NAD(+)</name>
        <dbReference type="ChEBI" id="CHEBI:57540"/>
    </ligand>
</feature>
<evidence type="ECO:0000256" key="10">
    <source>
        <dbReference type="ARBA" id="ARBA00023211"/>
    </source>
</evidence>
<dbReference type="FunFam" id="1.10.150.20:FF:000007">
    <property type="entry name" value="DNA ligase"/>
    <property type="match status" value="1"/>
</dbReference>
<dbReference type="PANTHER" id="PTHR23389:SF9">
    <property type="entry name" value="DNA LIGASE"/>
    <property type="match status" value="1"/>
</dbReference>
<sequence length="665" mass="74622">MDKLKKMKELVQQLNEYSYHYYVLDNPRISDKEYDLLYDELVALEKEIQRVLPDSPTLRVGGDPLKKFSPHRHIVPLRSLDKAKTEEELIAWDGRVKKILTDDTPVEYVLEYKFDGLTINLTYEEGSLVQAATRGNGDVGESILQQVKTIKSIPLSIQHQGKIEVQGEGLMRLSVLEKYNETATDPLKNARNAAAGALRNLDPKVTAGRKLDAFCYSLGYSEGLNFSTHMEMMDFLRESRFPVSHYIKLCGSIAEVVEEIRSLKDGIKDLDFLTDGLVIKVNDLTLREKLGYTQKFPRWAIAYKFEAQEVTTVLKEVLWQVGRTGKLTPSAILDPIDIGGVTVSRATLNNWEDIQRKRVKEGCRVWLRRSNDVIPEIMGAIEETCEEGKTIDKPEYCPACNSEVVEKGAHIFCPNSLSCKPQLVSAIVHYGSRDAMDIEGFSEKTAAQLYEELGIKDIADLYDIRYDDLISLERFGDKKAKNLLEAIEKSKECSLDAFVYALGIPNVGRKTATDLAKHFQSLEAIKEASYEELINLPDVGGIVADSILDFFHDEKILSSMKRLLQKGISPHYEGEEKAESAFTGKTVVVTGTLEGYNRKEIKELLEKLGANVSGSVSKKTDYVIAGEEAGSKLDKAKEILASGVETNLRILTEEDFGKMLLHIDI</sequence>
<keyword evidence="2 12" id="KW-0436">Ligase</keyword>
<feature type="binding site" evidence="12">
    <location>
        <begin position="31"/>
        <end position="35"/>
    </location>
    <ligand>
        <name>NAD(+)</name>
        <dbReference type="ChEBI" id="CHEBI:57540"/>
    </ligand>
</feature>
<feature type="binding site" evidence="12">
    <location>
        <position position="280"/>
    </location>
    <ligand>
        <name>NAD(+)</name>
        <dbReference type="ChEBI" id="CHEBI:57540"/>
    </ligand>
</feature>
<feature type="domain" description="BRCT" evidence="13">
    <location>
        <begin position="577"/>
        <end position="654"/>
    </location>
</feature>
<organism evidence="14 15">
    <name type="scientific">Natronincola peptidivorans</name>
    <dbReference type="NCBI Taxonomy" id="426128"/>
    <lineage>
        <taxon>Bacteria</taxon>
        <taxon>Bacillati</taxon>
        <taxon>Bacillota</taxon>
        <taxon>Clostridia</taxon>
        <taxon>Peptostreptococcales</taxon>
        <taxon>Natronincolaceae</taxon>
        <taxon>Natronincola</taxon>
    </lineage>
</organism>
<dbReference type="SMART" id="SM00292">
    <property type="entry name" value="BRCT"/>
    <property type="match status" value="1"/>
</dbReference>
<evidence type="ECO:0000256" key="6">
    <source>
        <dbReference type="ARBA" id="ARBA00022833"/>
    </source>
</evidence>
<evidence type="ECO:0000256" key="11">
    <source>
        <dbReference type="ARBA" id="ARBA00034005"/>
    </source>
</evidence>
<evidence type="ECO:0000256" key="4">
    <source>
        <dbReference type="ARBA" id="ARBA00022723"/>
    </source>
</evidence>
<keyword evidence="6 12" id="KW-0862">Zinc</keyword>
<feature type="binding site" evidence="12">
    <location>
        <position position="397"/>
    </location>
    <ligand>
        <name>Zn(2+)</name>
        <dbReference type="ChEBI" id="CHEBI:29105"/>
    </ligand>
</feature>
<dbReference type="InterPro" id="IPR013839">
    <property type="entry name" value="DNAligase_adenylation"/>
</dbReference>
<keyword evidence="7 12" id="KW-0460">Magnesium</keyword>
<protein>
    <recommendedName>
        <fullName evidence="12">DNA ligase</fullName>
        <ecNumber evidence="12">6.5.1.2</ecNumber>
    </recommendedName>
    <alternativeName>
        <fullName evidence="12">Polydeoxyribonucleotide synthase [NAD(+)]</fullName>
    </alternativeName>
</protein>
<dbReference type="GO" id="GO:0046872">
    <property type="term" value="F:metal ion binding"/>
    <property type="evidence" value="ECO:0007669"/>
    <property type="project" value="UniProtKB-KW"/>
</dbReference>
<dbReference type="InterPro" id="IPR003583">
    <property type="entry name" value="Hlx-hairpin-Hlx_DNA-bd_motif"/>
</dbReference>
<dbReference type="EMBL" id="FOHU01000002">
    <property type="protein sequence ID" value="SES89854.1"/>
    <property type="molecule type" value="Genomic_DNA"/>
</dbReference>
<feature type="binding site" evidence="12">
    <location>
        <position position="419"/>
    </location>
    <ligand>
        <name>Zn(2+)</name>
        <dbReference type="ChEBI" id="CHEBI:29105"/>
    </ligand>
</feature>
<dbReference type="Pfam" id="PF01653">
    <property type="entry name" value="DNA_ligase_aden"/>
    <property type="match status" value="1"/>
</dbReference>
<dbReference type="PROSITE" id="PS50172">
    <property type="entry name" value="BRCT"/>
    <property type="match status" value="1"/>
</dbReference>
<evidence type="ECO:0000313" key="14">
    <source>
        <dbReference type="EMBL" id="SES89854.1"/>
    </source>
</evidence>
<dbReference type="GO" id="GO:0006281">
    <property type="term" value="P:DNA repair"/>
    <property type="evidence" value="ECO:0007669"/>
    <property type="project" value="UniProtKB-KW"/>
</dbReference>
<dbReference type="SUPFAM" id="SSF52113">
    <property type="entry name" value="BRCT domain"/>
    <property type="match status" value="1"/>
</dbReference>
<dbReference type="AlphaFoldDB" id="A0A1I0A6Q0"/>
<evidence type="ECO:0000256" key="3">
    <source>
        <dbReference type="ARBA" id="ARBA00022705"/>
    </source>
</evidence>
<dbReference type="Gene3D" id="1.10.150.20">
    <property type="entry name" value="5' to 3' exonuclease, C-terminal subdomain"/>
    <property type="match status" value="2"/>
</dbReference>
<evidence type="ECO:0000256" key="8">
    <source>
        <dbReference type="ARBA" id="ARBA00023027"/>
    </source>
</evidence>
<dbReference type="OrthoDB" id="9759736at2"/>
<evidence type="ECO:0000256" key="12">
    <source>
        <dbReference type="HAMAP-Rule" id="MF_01588"/>
    </source>
</evidence>
<dbReference type="GO" id="GO:0005829">
    <property type="term" value="C:cytosol"/>
    <property type="evidence" value="ECO:0007669"/>
    <property type="project" value="TreeGrafter"/>
</dbReference>
<feature type="binding site" evidence="12">
    <location>
        <position position="413"/>
    </location>
    <ligand>
        <name>Zn(2+)</name>
        <dbReference type="ChEBI" id="CHEBI:29105"/>
    </ligand>
</feature>
<dbReference type="FunFam" id="1.10.150.20:FF:000006">
    <property type="entry name" value="DNA ligase"/>
    <property type="match status" value="1"/>
</dbReference>
<evidence type="ECO:0000256" key="2">
    <source>
        <dbReference type="ARBA" id="ARBA00022598"/>
    </source>
</evidence>
<dbReference type="InterPro" id="IPR001679">
    <property type="entry name" value="DNA_ligase"/>
</dbReference>
<dbReference type="InterPro" id="IPR036420">
    <property type="entry name" value="BRCT_dom_sf"/>
</dbReference>
<dbReference type="Pfam" id="PF12826">
    <property type="entry name" value="HHH_2"/>
    <property type="match status" value="1"/>
</dbReference>
<feature type="binding site" evidence="12">
    <location>
        <position position="400"/>
    </location>
    <ligand>
        <name>Zn(2+)</name>
        <dbReference type="ChEBI" id="CHEBI:29105"/>
    </ligand>
</feature>
<gene>
    <name evidence="12" type="primary">ligA</name>
    <name evidence="14" type="ORF">SAMN05660297_00905</name>
</gene>
<dbReference type="GO" id="GO:0006260">
    <property type="term" value="P:DNA replication"/>
    <property type="evidence" value="ECO:0007669"/>
    <property type="project" value="UniProtKB-KW"/>
</dbReference>
<dbReference type="InterPro" id="IPR010994">
    <property type="entry name" value="RuvA_2-like"/>
</dbReference>
<dbReference type="GO" id="GO:0003677">
    <property type="term" value="F:DNA binding"/>
    <property type="evidence" value="ECO:0007669"/>
    <property type="project" value="InterPro"/>
</dbReference>
<dbReference type="CDD" id="cd17748">
    <property type="entry name" value="BRCT_DNA_ligase_like"/>
    <property type="match status" value="1"/>
</dbReference>
<dbReference type="Gene3D" id="3.30.470.30">
    <property type="entry name" value="DNA ligase/mRNA capping enzyme"/>
    <property type="match status" value="1"/>
</dbReference>
<feature type="binding site" evidence="12">
    <location>
        <begin position="79"/>
        <end position="80"/>
    </location>
    <ligand>
        <name>NAD(+)</name>
        <dbReference type="ChEBI" id="CHEBI:57540"/>
    </ligand>
</feature>
<keyword evidence="5 12" id="KW-0227">DNA damage</keyword>
<dbReference type="EC" id="6.5.1.2" evidence="12"/>
<dbReference type="RefSeq" id="WP_090439920.1">
    <property type="nucleotide sequence ID" value="NZ_FOHU01000002.1"/>
</dbReference>
<dbReference type="SUPFAM" id="SSF56091">
    <property type="entry name" value="DNA ligase/mRNA capping enzyme, catalytic domain"/>
    <property type="match status" value="1"/>
</dbReference>
<evidence type="ECO:0000256" key="7">
    <source>
        <dbReference type="ARBA" id="ARBA00022842"/>
    </source>
</evidence>
<dbReference type="HAMAP" id="MF_01588">
    <property type="entry name" value="DNA_ligase_A"/>
    <property type="match status" value="1"/>
</dbReference>
<keyword evidence="3 12" id="KW-0235">DNA replication</keyword>
<feature type="active site" description="N6-AMP-lysine intermediate" evidence="12">
    <location>
        <position position="113"/>
    </location>
</feature>
<dbReference type="InterPro" id="IPR013840">
    <property type="entry name" value="DNAligase_N"/>
</dbReference>
<dbReference type="GO" id="GO:0003911">
    <property type="term" value="F:DNA ligase (NAD+) activity"/>
    <property type="evidence" value="ECO:0007669"/>
    <property type="project" value="UniProtKB-UniRule"/>
</dbReference>
<feature type="binding site" evidence="12">
    <location>
        <position position="304"/>
    </location>
    <ligand>
        <name>NAD(+)</name>
        <dbReference type="ChEBI" id="CHEBI:57540"/>
    </ligand>
</feature>
<feature type="binding site" evidence="12">
    <location>
        <position position="134"/>
    </location>
    <ligand>
        <name>NAD(+)</name>
        <dbReference type="ChEBI" id="CHEBI:57540"/>
    </ligand>
</feature>
<keyword evidence="10 12" id="KW-0464">Manganese</keyword>
<dbReference type="SUPFAM" id="SSF50249">
    <property type="entry name" value="Nucleic acid-binding proteins"/>
    <property type="match status" value="1"/>
</dbReference>
<evidence type="ECO:0000256" key="5">
    <source>
        <dbReference type="ARBA" id="ARBA00022763"/>
    </source>
</evidence>
<comment type="function">
    <text evidence="1 12">DNA ligase that catalyzes the formation of phosphodiester linkages between 5'-phosphoryl and 3'-hydroxyl groups in double-stranded DNA using NAD as a coenzyme and as the energy source for the reaction. It is essential for DNA replication and repair of damaged DNA.</text>
</comment>
<dbReference type="NCBIfam" id="NF005932">
    <property type="entry name" value="PRK07956.1"/>
    <property type="match status" value="1"/>
</dbReference>
<evidence type="ECO:0000313" key="15">
    <source>
        <dbReference type="Proteomes" id="UP000199568"/>
    </source>
</evidence>
<dbReference type="InterPro" id="IPR012340">
    <property type="entry name" value="NA-bd_OB-fold"/>
</dbReference>
<dbReference type="SMART" id="SM00278">
    <property type="entry name" value="HhH1"/>
    <property type="match status" value="4"/>
</dbReference>
<accession>A0A1I0A6Q0</accession>
<dbReference type="Pfam" id="PF00533">
    <property type="entry name" value="BRCT"/>
    <property type="match status" value="1"/>
</dbReference>
<dbReference type="SMART" id="SM00532">
    <property type="entry name" value="LIGANc"/>
    <property type="match status" value="1"/>
</dbReference>
<dbReference type="CDD" id="cd00114">
    <property type="entry name" value="LIGANc"/>
    <property type="match status" value="1"/>
</dbReference>